<proteinExistence type="predicted"/>
<name>A0ABU1NFA9_9BURK</name>
<comment type="caution">
    <text evidence="2">The sequence shown here is derived from an EMBL/GenBank/DDBJ whole genome shotgun (WGS) entry which is preliminary data.</text>
</comment>
<dbReference type="PANTHER" id="PTHR42831">
    <property type="entry name" value="FE-S PROTEIN MATURATION AUXILIARY FACTOR YITW"/>
    <property type="match status" value="1"/>
</dbReference>
<evidence type="ECO:0000313" key="2">
    <source>
        <dbReference type="EMBL" id="MDR6536700.1"/>
    </source>
</evidence>
<accession>A0ABU1NFA9</accession>
<dbReference type="InterPro" id="IPR052339">
    <property type="entry name" value="Fe-S_Maturation_MIP18"/>
</dbReference>
<dbReference type="RefSeq" id="WP_309901932.1">
    <property type="nucleotide sequence ID" value="NZ_JAVDRF010000004.1"/>
</dbReference>
<dbReference type="Gene3D" id="3.30.300.130">
    <property type="entry name" value="Fe-S cluster assembly (FSCA)"/>
    <property type="match status" value="1"/>
</dbReference>
<sequence length="107" mass="11726">MNFPYEGPDALAPAIAAALSRVVDPEVSMNIVDVGLVYGVTVDADTVHVLITMTSAACPVIDLIIEDAELELEKAVPDHLEVRVELVWEPPWSPDRMSAHAKRFMGW</sequence>
<dbReference type="EMBL" id="JAVDRF010000004">
    <property type="protein sequence ID" value="MDR6536700.1"/>
    <property type="molecule type" value="Genomic_DNA"/>
</dbReference>
<dbReference type="InterPro" id="IPR002744">
    <property type="entry name" value="MIP18-like"/>
</dbReference>
<organism evidence="2 3">
    <name type="scientific">Variovorax soli</name>
    <dbReference type="NCBI Taxonomy" id="376815"/>
    <lineage>
        <taxon>Bacteria</taxon>
        <taxon>Pseudomonadati</taxon>
        <taxon>Pseudomonadota</taxon>
        <taxon>Betaproteobacteria</taxon>
        <taxon>Burkholderiales</taxon>
        <taxon>Comamonadaceae</taxon>
        <taxon>Variovorax</taxon>
    </lineage>
</organism>
<feature type="domain" description="MIP18 family-like" evidence="1">
    <location>
        <begin position="14"/>
        <end position="85"/>
    </location>
</feature>
<reference evidence="2 3" key="1">
    <citation type="submission" date="2023-07" db="EMBL/GenBank/DDBJ databases">
        <title>Sorghum-associated microbial communities from plants grown in Nebraska, USA.</title>
        <authorList>
            <person name="Schachtman D."/>
        </authorList>
    </citation>
    <scope>NUCLEOTIDE SEQUENCE [LARGE SCALE GENOMIC DNA]</scope>
    <source>
        <strain evidence="2 3">DS1781</strain>
    </source>
</reference>
<dbReference type="InterPro" id="IPR034904">
    <property type="entry name" value="FSCA_dom_sf"/>
</dbReference>
<dbReference type="SUPFAM" id="SSF117916">
    <property type="entry name" value="Fe-S cluster assembly (FSCA) domain-like"/>
    <property type="match status" value="1"/>
</dbReference>
<evidence type="ECO:0000259" key="1">
    <source>
        <dbReference type="Pfam" id="PF01883"/>
    </source>
</evidence>
<dbReference type="Proteomes" id="UP001184230">
    <property type="component" value="Unassembled WGS sequence"/>
</dbReference>
<dbReference type="Pfam" id="PF01883">
    <property type="entry name" value="FeS_assembly_P"/>
    <property type="match status" value="1"/>
</dbReference>
<protein>
    <submittedName>
        <fullName evidence="2">Metal-sulfur cluster biosynthetic enzyme</fullName>
    </submittedName>
</protein>
<evidence type="ECO:0000313" key="3">
    <source>
        <dbReference type="Proteomes" id="UP001184230"/>
    </source>
</evidence>
<dbReference type="PANTHER" id="PTHR42831:SF1">
    <property type="entry name" value="FE-S PROTEIN MATURATION AUXILIARY FACTOR YITW"/>
    <property type="match status" value="1"/>
</dbReference>
<keyword evidence="3" id="KW-1185">Reference proteome</keyword>
<gene>
    <name evidence="2" type="ORF">J2739_002473</name>
</gene>